<protein>
    <submittedName>
        <fullName evidence="1">Uncharacterized protein</fullName>
    </submittedName>
</protein>
<organism evidence="1 2">
    <name type="scientific">Paenibacillus monticola</name>
    <dbReference type="NCBI Taxonomy" id="2666075"/>
    <lineage>
        <taxon>Bacteria</taxon>
        <taxon>Bacillati</taxon>
        <taxon>Bacillota</taxon>
        <taxon>Bacilli</taxon>
        <taxon>Bacillales</taxon>
        <taxon>Paenibacillaceae</taxon>
        <taxon>Paenibacillus</taxon>
    </lineage>
</organism>
<keyword evidence="2" id="KW-1185">Reference proteome</keyword>
<evidence type="ECO:0000313" key="1">
    <source>
        <dbReference type="EMBL" id="MRN56642.1"/>
    </source>
</evidence>
<gene>
    <name evidence="1" type="ORF">GJB61_27140</name>
</gene>
<dbReference type="Proteomes" id="UP000463051">
    <property type="component" value="Unassembled WGS sequence"/>
</dbReference>
<evidence type="ECO:0000313" key="2">
    <source>
        <dbReference type="Proteomes" id="UP000463051"/>
    </source>
</evidence>
<accession>A0A7X2HAP3</accession>
<dbReference type="EMBL" id="WJXB01000015">
    <property type="protein sequence ID" value="MRN56642.1"/>
    <property type="molecule type" value="Genomic_DNA"/>
</dbReference>
<sequence>MIISTRMGIAESNEKIKFFGKDRIERKVQLNDMEGKCITEEESTVDEQAFEVAAKSLVPLE</sequence>
<dbReference type="RefSeq" id="WP_154122146.1">
    <property type="nucleotide sequence ID" value="NZ_WJXB01000015.1"/>
</dbReference>
<comment type="caution">
    <text evidence="1">The sequence shown here is derived from an EMBL/GenBank/DDBJ whole genome shotgun (WGS) entry which is preliminary data.</text>
</comment>
<dbReference type="AlphaFoldDB" id="A0A7X2HAP3"/>
<proteinExistence type="predicted"/>
<name>A0A7X2HAP3_9BACL</name>
<reference evidence="1 2" key="1">
    <citation type="submission" date="2019-11" db="EMBL/GenBank/DDBJ databases">
        <title>Paenibacillus monticola sp. nov., a novel PGPR strain isolated from mountain sample in China.</title>
        <authorList>
            <person name="Zhao Q."/>
            <person name="Li H.-P."/>
            <person name="Zhang J.-L."/>
        </authorList>
    </citation>
    <scope>NUCLEOTIDE SEQUENCE [LARGE SCALE GENOMIC DNA]</scope>
    <source>
        <strain evidence="1 2">LC-T2</strain>
    </source>
</reference>